<name>A0ABP8KEA7_9ACTN</name>
<dbReference type="InterPro" id="IPR036390">
    <property type="entry name" value="WH_DNA-bd_sf"/>
</dbReference>
<accession>A0ABP8KEA7</accession>
<evidence type="ECO:0000313" key="4">
    <source>
        <dbReference type="Proteomes" id="UP001500635"/>
    </source>
</evidence>
<feature type="compositionally biased region" description="Low complexity" evidence="1">
    <location>
        <begin position="158"/>
        <end position="167"/>
    </location>
</feature>
<evidence type="ECO:0000313" key="3">
    <source>
        <dbReference type="EMBL" id="GAA4404574.1"/>
    </source>
</evidence>
<dbReference type="PANTHER" id="PTHR39515:SF2">
    <property type="entry name" value="HTH-TYPE TRANSCRIPTIONAL REGULATOR RV0880"/>
    <property type="match status" value="1"/>
</dbReference>
<evidence type="ECO:0000259" key="2">
    <source>
        <dbReference type="PROSITE" id="PS50995"/>
    </source>
</evidence>
<dbReference type="SMART" id="SM00347">
    <property type="entry name" value="HTH_MARR"/>
    <property type="match status" value="1"/>
</dbReference>
<protein>
    <recommendedName>
        <fullName evidence="2">HTH marR-type domain-containing protein</fullName>
    </recommendedName>
</protein>
<organism evidence="3 4">
    <name type="scientific">Tsukamurella soli</name>
    <dbReference type="NCBI Taxonomy" id="644556"/>
    <lineage>
        <taxon>Bacteria</taxon>
        <taxon>Bacillati</taxon>
        <taxon>Actinomycetota</taxon>
        <taxon>Actinomycetes</taxon>
        <taxon>Mycobacteriales</taxon>
        <taxon>Tsukamurellaceae</taxon>
        <taxon>Tsukamurella</taxon>
    </lineage>
</organism>
<dbReference type="InterPro" id="IPR036388">
    <property type="entry name" value="WH-like_DNA-bd_sf"/>
</dbReference>
<dbReference type="Gene3D" id="1.10.10.10">
    <property type="entry name" value="Winged helix-like DNA-binding domain superfamily/Winged helix DNA-binding domain"/>
    <property type="match status" value="1"/>
</dbReference>
<feature type="domain" description="HTH marR-type" evidence="2">
    <location>
        <begin position="1"/>
        <end position="144"/>
    </location>
</feature>
<proteinExistence type="predicted"/>
<feature type="region of interest" description="Disordered" evidence="1">
    <location>
        <begin position="158"/>
        <end position="183"/>
    </location>
</feature>
<dbReference type="PANTHER" id="PTHR39515">
    <property type="entry name" value="CONSERVED PROTEIN"/>
    <property type="match status" value="1"/>
</dbReference>
<dbReference type="InterPro" id="IPR052526">
    <property type="entry name" value="HTH-type_Bedaq_tolerance"/>
</dbReference>
<sequence length="183" mass="19128">MSKETIPAQREVPADVAAVQYDLIRIVRTLRVRAGRDALASGAASALYTVVTNAPIRTTELADREGVTTPTMSRVVAALEKSGMVARTDDPTDGRVTLLVATADGEAYVHGKTSVKAQMLATALDSLDADQRVELTQSLGRLGDAVAAACDAAACEAAASDGVAPAEPGRRRTERPPGRRADE</sequence>
<dbReference type="Pfam" id="PF01047">
    <property type="entry name" value="MarR"/>
    <property type="match status" value="1"/>
</dbReference>
<dbReference type="Proteomes" id="UP001500635">
    <property type="component" value="Unassembled WGS sequence"/>
</dbReference>
<reference evidence="4" key="1">
    <citation type="journal article" date="2019" name="Int. J. Syst. Evol. Microbiol.">
        <title>The Global Catalogue of Microorganisms (GCM) 10K type strain sequencing project: providing services to taxonomists for standard genome sequencing and annotation.</title>
        <authorList>
            <consortium name="The Broad Institute Genomics Platform"/>
            <consortium name="The Broad Institute Genome Sequencing Center for Infectious Disease"/>
            <person name="Wu L."/>
            <person name="Ma J."/>
        </authorList>
    </citation>
    <scope>NUCLEOTIDE SEQUENCE [LARGE SCALE GENOMIC DNA]</scope>
    <source>
        <strain evidence="4">JCM 17688</strain>
    </source>
</reference>
<evidence type="ECO:0000256" key="1">
    <source>
        <dbReference type="SAM" id="MobiDB-lite"/>
    </source>
</evidence>
<dbReference type="InterPro" id="IPR000835">
    <property type="entry name" value="HTH_MarR-typ"/>
</dbReference>
<feature type="compositionally biased region" description="Basic and acidic residues" evidence="1">
    <location>
        <begin position="168"/>
        <end position="183"/>
    </location>
</feature>
<keyword evidence="4" id="KW-1185">Reference proteome</keyword>
<dbReference type="EMBL" id="BAABFR010000125">
    <property type="protein sequence ID" value="GAA4404574.1"/>
    <property type="molecule type" value="Genomic_DNA"/>
</dbReference>
<dbReference type="PRINTS" id="PR00598">
    <property type="entry name" value="HTHMARR"/>
</dbReference>
<comment type="caution">
    <text evidence="3">The sequence shown here is derived from an EMBL/GenBank/DDBJ whole genome shotgun (WGS) entry which is preliminary data.</text>
</comment>
<dbReference type="PROSITE" id="PS50995">
    <property type="entry name" value="HTH_MARR_2"/>
    <property type="match status" value="1"/>
</dbReference>
<dbReference type="SUPFAM" id="SSF46785">
    <property type="entry name" value="Winged helix' DNA-binding domain"/>
    <property type="match status" value="1"/>
</dbReference>
<gene>
    <name evidence="3" type="ORF">GCM10023147_47170</name>
</gene>